<feature type="region of interest" description="Disordered" evidence="13">
    <location>
        <begin position="303"/>
        <end position="324"/>
    </location>
</feature>
<comment type="similarity">
    <text evidence="12">Belongs to the SecD/SecF family. SecF subfamily.</text>
</comment>
<dbReference type="PANTHER" id="PTHR30081:SF8">
    <property type="entry name" value="PROTEIN TRANSLOCASE SUBUNIT SECF"/>
    <property type="match status" value="1"/>
</dbReference>
<name>K9HM19_9PROT</name>
<dbReference type="NCBIfam" id="TIGR00966">
    <property type="entry name" value="transloc_SecF"/>
    <property type="match status" value="1"/>
</dbReference>
<feature type="transmembrane region" description="Helical" evidence="12">
    <location>
        <begin position="271"/>
        <end position="293"/>
    </location>
</feature>
<dbReference type="InterPro" id="IPR055344">
    <property type="entry name" value="SecD_SecF_C_bact"/>
</dbReference>
<dbReference type="InterPro" id="IPR022645">
    <property type="entry name" value="SecD/SecF_bac"/>
</dbReference>
<dbReference type="GO" id="GO:0065002">
    <property type="term" value="P:intracellular protein transmembrane transport"/>
    <property type="evidence" value="ECO:0007669"/>
    <property type="project" value="UniProtKB-UniRule"/>
</dbReference>
<evidence type="ECO:0000256" key="10">
    <source>
        <dbReference type="ARBA" id="ARBA00060856"/>
    </source>
</evidence>
<dbReference type="PANTHER" id="PTHR30081">
    <property type="entry name" value="PROTEIN-EXPORT MEMBRANE PROTEIN SEC"/>
    <property type="match status" value="1"/>
</dbReference>
<keyword evidence="4 12" id="KW-0812">Transmembrane</keyword>
<feature type="transmembrane region" description="Helical" evidence="12">
    <location>
        <begin position="141"/>
        <end position="158"/>
    </location>
</feature>
<protein>
    <recommendedName>
        <fullName evidence="12">Protein-export membrane protein SecF</fullName>
    </recommendedName>
</protein>
<evidence type="ECO:0000256" key="5">
    <source>
        <dbReference type="ARBA" id="ARBA00022927"/>
    </source>
</evidence>
<evidence type="ECO:0000259" key="14">
    <source>
        <dbReference type="Pfam" id="PF02355"/>
    </source>
</evidence>
<dbReference type="GO" id="GO:0015450">
    <property type="term" value="F:protein-transporting ATPase activity"/>
    <property type="evidence" value="ECO:0007669"/>
    <property type="project" value="InterPro"/>
</dbReference>
<evidence type="ECO:0000256" key="12">
    <source>
        <dbReference type="HAMAP-Rule" id="MF_01464"/>
    </source>
</evidence>
<evidence type="ECO:0000256" key="13">
    <source>
        <dbReference type="SAM" id="MobiDB-lite"/>
    </source>
</evidence>
<evidence type="ECO:0000256" key="9">
    <source>
        <dbReference type="ARBA" id="ARBA00059018"/>
    </source>
</evidence>
<evidence type="ECO:0000256" key="8">
    <source>
        <dbReference type="ARBA" id="ARBA00023136"/>
    </source>
</evidence>
<dbReference type="FunFam" id="1.20.1640.10:FF:000024">
    <property type="entry name" value="Multifunctional fusion protein"/>
    <property type="match status" value="1"/>
</dbReference>
<dbReference type="SUPFAM" id="SSF82866">
    <property type="entry name" value="Multidrug efflux transporter AcrB transmembrane domain"/>
    <property type="match status" value="1"/>
</dbReference>
<comment type="similarity">
    <text evidence="10">In the C-terminal section; belongs to the SecD/SecF family. SecF subfamily.</text>
</comment>
<dbReference type="EMBL" id="ANHY01000006">
    <property type="protein sequence ID" value="EKV31398.1"/>
    <property type="molecule type" value="Genomic_DNA"/>
</dbReference>
<evidence type="ECO:0000313" key="15">
    <source>
        <dbReference type="EMBL" id="EKV31398.1"/>
    </source>
</evidence>
<proteinExistence type="inferred from homology"/>
<comment type="caution">
    <text evidence="15">The sequence shown here is derived from an EMBL/GenBank/DDBJ whole genome shotgun (WGS) entry which is preliminary data.</text>
</comment>
<organism evidence="15 16">
    <name type="scientific">Caenispirillum salinarum AK4</name>
    <dbReference type="NCBI Taxonomy" id="1238182"/>
    <lineage>
        <taxon>Bacteria</taxon>
        <taxon>Pseudomonadati</taxon>
        <taxon>Pseudomonadota</taxon>
        <taxon>Alphaproteobacteria</taxon>
        <taxon>Rhodospirillales</taxon>
        <taxon>Novispirillaceae</taxon>
        <taxon>Caenispirillum</taxon>
    </lineage>
</organism>
<dbReference type="NCBIfam" id="TIGR00916">
    <property type="entry name" value="2A0604s01"/>
    <property type="match status" value="1"/>
</dbReference>
<keyword evidence="16" id="KW-1185">Reference proteome</keyword>
<evidence type="ECO:0000256" key="2">
    <source>
        <dbReference type="ARBA" id="ARBA00022448"/>
    </source>
</evidence>
<dbReference type="AlphaFoldDB" id="K9HM19"/>
<evidence type="ECO:0000313" key="16">
    <source>
        <dbReference type="Proteomes" id="UP000009881"/>
    </source>
</evidence>
<comment type="similarity">
    <text evidence="11">In the N-terminal section; belongs to the SecD/SecF family. SecD subfamily.</text>
</comment>
<evidence type="ECO:0000256" key="1">
    <source>
        <dbReference type="ARBA" id="ARBA00004651"/>
    </source>
</evidence>
<keyword evidence="2 12" id="KW-0813">Transport</keyword>
<dbReference type="PRINTS" id="PR01755">
    <property type="entry name" value="SECFTRNLCASE"/>
</dbReference>
<comment type="function">
    <text evidence="9 12">Part of the Sec protein translocase complex. Interacts with the SecYEG preprotein conducting channel. SecDF uses the proton motive force (PMF) to complete protein translocation after the ATP-dependent function of SecA.</text>
</comment>
<dbReference type="eggNOG" id="COG0341">
    <property type="taxonomic scope" value="Bacteria"/>
</dbReference>
<feature type="domain" description="Protein export membrane protein SecD/SecF C-terminal" evidence="14">
    <location>
        <begin position="117"/>
        <end position="294"/>
    </location>
</feature>
<feature type="transmembrane region" description="Helical" evidence="12">
    <location>
        <begin position="165"/>
        <end position="186"/>
    </location>
</feature>
<dbReference type="PATRIC" id="fig|1238182.3.peg.1434"/>
<feature type="transmembrane region" description="Helical" evidence="12">
    <location>
        <begin position="244"/>
        <end position="265"/>
    </location>
</feature>
<evidence type="ECO:0000256" key="11">
    <source>
        <dbReference type="ARBA" id="ARBA00061053"/>
    </source>
</evidence>
<dbReference type="OrthoDB" id="9774769at2"/>
<dbReference type="InterPro" id="IPR022813">
    <property type="entry name" value="SecD/SecF_arch_bac"/>
</dbReference>
<dbReference type="GO" id="GO:0005886">
    <property type="term" value="C:plasma membrane"/>
    <property type="evidence" value="ECO:0007669"/>
    <property type="project" value="UniProtKB-SubCell"/>
</dbReference>
<keyword evidence="3 12" id="KW-1003">Cell membrane</keyword>
<dbReference type="Pfam" id="PF07549">
    <property type="entry name" value="Sec_GG"/>
    <property type="match status" value="1"/>
</dbReference>
<dbReference type="InterPro" id="IPR022646">
    <property type="entry name" value="SecD/SecF_CS"/>
</dbReference>
<evidence type="ECO:0000256" key="7">
    <source>
        <dbReference type="ARBA" id="ARBA00023010"/>
    </source>
</evidence>
<reference evidence="15 16" key="1">
    <citation type="journal article" date="2013" name="Genome Announc.">
        <title>Draft Genome Sequence of an Alphaproteobacterium, Caenispirillum salinarum AK4(T), Isolated from a Solar Saltern.</title>
        <authorList>
            <person name="Khatri I."/>
            <person name="Singh A."/>
            <person name="Korpole S."/>
            <person name="Pinnaka A.K."/>
            <person name="Subramanian S."/>
        </authorList>
    </citation>
    <scope>NUCLEOTIDE SEQUENCE [LARGE SCALE GENOMIC DNA]</scope>
    <source>
        <strain evidence="15 16">AK4</strain>
    </source>
</reference>
<dbReference type="HAMAP" id="MF_01464_B">
    <property type="entry name" value="SecF_B"/>
    <property type="match status" value="1"/>
</dbReference>
<feature type="transmembrane region" description="Helical" evidence="12">
    <location>
        <begin position="21"/>
        <end position="40"/>
    </location>
</feature>
<keyword evidence="6 12" id="KW-1133">Transmembrane helix</keyword>
<dbReference type="RefSeq" id="WP_009539879.1">
    <property type="nucleotide sequence ID" value="NZ_ANHY01000006.1"/>
</dbReference>
<dbReference type="InterPro" id="IPR048634">
    <property type="entry name" value="SecD_SecF_C"/>
</dbReference>
<feature type="transmembrane region" description="Helical" evidence="12">
    <location>
        <begin position="192"/>
        <end position="213"/>
    </location>
</feature>
<dbReference type="Gene3D" id="1.20.1640.10">
    <property type="entry name" value="Multidrug efflux transporter AcrB transmembrane domain"/>
    <property type="match status" value="1"/>
</dbReference>
<evidence type="ECO:0000256" key="4">
    <source>
        <dbReference type="ARBA" id="ARBA00022692"/>
    </source>
</evidence>
<accession>K9HM19</accession>
<keyword evidence="5 12" id="KW-0653">Protein transport</keyword>
<gene>
    <name evidence="12" type="primary">secF</name>
    <name evidence="15" type="ORF">C882_3771</name>
</gene>
<comment type="subunit">
    <text evidence="12">Forms a complex with SecD. Part of the essential Sec protein translocation apparatus which comprises SecA, SecYEG and auxiliary proteins SecDF-YajC and YidC.</text>
</comment>
<evidence type="ECO:0000256" key="6">
    <source>
        <dbReference type="ARBA" id="ARBA00022989"/>
    </source>
</evidence>
<dbReference type="Pfam" id="PF02355">
    <property type="entry name" value="SecD_SecF_C"/>
    <property type="match status" value="1"/>
</dbReference>
<dbReference type="GO" id="GO:0043952">
    <property type="term" value="P:protein transport by the Sec complex"/>
    <property type="evidence" value="ECO:0007669"/>
    <property type="project" value="UniProtKB-UniRule"/>
</dbReference>
<sequence length="324" mass="34999">MFRGIRFVPTDTKIDFIGKRVIAMALSGLLILVSLGSLAVQGLNFGIDFAGGILVEVRTEQQADLAGMRGTLNNLGLGEVSITRLGDSGRDVMIRVPKQPGEEEAQMAALNAVKDALGEGVEYRRTELVGPKVGDELMTDGAMAVGIALLVIAAYIWFRFEWQFAMGALVALMHDIIATIGIFSILQLDFDLTTVAALLTIAGYSINDTVVNYDRVRENLRKYKLLPLPDLINKSLNQVLSRTILTSGTTLLAVLAILIFGGPVLRGFAFALTWGIVIGTWSSIYVGMPILLYTGVRRDTEEEDIPGVNAEQAQPGGEQPESKG</sequence>
<dbReference type="STRING" id="1238182.C882_3771"/>
<evidence type="ECO:0000256" key="3">
    <source>
        <dbReference type="ARBA" id="ARBA00022475"/>
    </source>
</evidence>
<keyword evidence="8 12" id="KW-0472">Membrane</keyword>
<comment type="subcellular location">
    <subcellularLocation>
        <location evidence="1 12">Cell membrane</location>
        <topology evidence="1 12">Multi-pass membrane protein</topology>
    </subcellularLocation>
</comment>
<dbReference type="GO" id="GO:0006605">
    <property type="term" value="P:protein targeting"/>
    <property type="evidence" value="ECO:0007669"/>
    <property type="project" value="UniProtKB-UniRule"/>
</dbReference>
<dbReference type="Proteomes" id="UP000009881">
    <property type="component" value="Unassembled WGS sequence"/>
</dbReference>
<keyword evidence="7 12" id="KW-0811">Translocation</keyword>
<dbReference type="InterPro" id="IPR005665">
    <property type="entry name" value="SecF_bac"/>
</dbReference>